<evidence type="ECO:0000313" key="2">
    <source>
        <dbReference type="Proteomes" id="UP000308600"/>
    </source>
</evidence>
<protein>
    <submittedName>
        <fullName evidence="1">Uncharacterized protein</fullName>
    </submittedName>
</protein>
<organism evidence="1 2">
    <name type="scientific">Pluteus cervinus</name>
    <dbReference type="NCBI Taxonomy" id="181527"/>
    <lineage>
        <taxon>Eukaryota</taxon>
        <taxon>Fungi</taxon>
        <taxon>Dikarya</taxon>
        <taxon>Basidiomycota</taxon>
        <taxon>Agaricomycotina</taxon>
        <taxon>Agaricomycetes</taxon>
        <taxon>Agaricomycetidae</taxon>
        <taxon>Agaricales</taxon>
        <taxon>Pluteineae</taxon>
        <taxon>Pluteaceae</taxon>
        <taxon>Pluteus</taxon>
    </lineage>
</organism>
<sequence length="150" mass="16928">MVALVNEVSTLRRHLEAYHKDQYLKWAKANNFLSMLPKCRKAKAEKAASAKLQTQLEDHHKPNAEKIIPYSDKAFREAATEWLIATNQPIQAFEHPSFHKMINIASRASNGVKIQVERQHVTKSSTCSIHRSNISKTISTYVSDSGSPSL</sequence>
<gene>
    <name evidence="1" type="ORF">BDN72DRAFT_778481</name>
</gene>
<dbReference type="Proteomes" id="UP000308600">
    <property type="component" value="Unassembled WGS sequence"/>
</dbReference>
<proteinExistence type="predicted"/>
<reference evidence="1 2" key="1">
    <citation type="journal article" date="2019" name="Nat. Ecol. Evol.">
        <title>Megaphylogeny resolves global patterns of mushroom evolution.</title>
        <authorList>
            <person name="Varga T."/>
            <person name="Krizsan K."/>
            <person name="Foldi C."/>
            <person name="Dima B."/>
            <person name="Sanchez-Garcia M."/>
            <person name="Sanchez-Ramirez S."/>
            <person name="Szollosi G.J."/>
            <person name="Szarkandi J.G."/>
            <person name="Papp V."/>
            <person name="Albert L."/>
            <person name="Andreopoulos W."/>
            <person name="Angelini C."/>
            <person name="Antonin V."/>
            <person name="Barry K.W."/>
            <person name="Bougher N.L."/>
            <person name="Buchanan P."/>
            <person name="Buyck B."/>
            <person name="Bense V."/>
            <person name="Catcheside P."/>
            <person name="Chovatia M."/>
            <person name="Cooper J."/>
            <person name="Damon W."/>
            <person name="Desjardin D."/>
            <person name="Finy P."/>
            <person name="Geml J."/>
            <person name="Haridas S."/>
            <person name="Hughes K."/>
            <person name="Justo A."/>
            <person name="Karasinski D."/>
            <person name="Kautmanova I."/>
            <person name="Kiss B."/>
            <person name="Kocsube S."/>
            <person name="Kotiranta H."/>
            <person name="LaButti K.M."/>
            <person name="Lechner B.E."/>
            <person name="Liimatainen K."/>
            <person name="Lipzen A."/>
            <person name="Lukacs Z."/>
            <person name="Mihaltcheva S."/>
            <person name="Morgado L.N."/>
            <person name="Niskanen T."/>
            <person name="Noordeloos M.E."/>
            <person name="Ohm R.A."/>
            <person name="Ortiz-Santana B."/>
            <person name="Ovrebo C."/>
            <person name="Racz N."/>
            <person name="Riley R."/>
            <person name="Savchenko A."/>
            <person name="Shiryaev A."/>
            <person name="Soop K."/>
            <person name="Spirin V."/>
            <person name="Szebenyi C."/>
            <person name="Tomsovsky M."/>
            <person name="Tulloss R.E."/>
            <person name="Uehling J."/>
            <person name="Grigoriev I.V."/>
            <person name="Vagvolgyi C."/>
            <person name="Papp T."/>
            <person name="Martin F.M."/>
            <person name="Miettinen O."/>
            <person name="Hibbett D.S."/>
            <person name="Nagy L.G."/>
        </authorList>
    </citation>
    <scope>NUCLEOTIDE SEQUENCE [LARGE SCALE GENOMIC DNA]</scope>
    <source>
        <strain evidence="1 2">NL-1719</strain>
    </source>
</reference>
<dbReference type="EMBL" id="ML208682">
    <property type="protein sequence ID" value="TFK61223.1"/>
    <property type="molecule type" value="Genomic_DNA"/>
</dbReference>
<accession>A0ACD3A5R2</accession>
<evidence type="ECO:0000313" key="1">
    <source>
        <dbReference type="EMBL" id="TFK61223.1"/>
    </source>
</evidence>
<name>A0ACD3A5R2_9AGAR</name>
<keyword evidence="2" id="KW-1185">Reference proteome</keyword>